<dbReference type="GO" id="GO:0004832">
    <property type="term" value="F:valine-tRNA ligase activity"/>
    <property type="evidence" value="ECO:0007669"/>
    <property type="project" value="UniProtKB-EC"/>
</dbReference>
<feature type="domain" description="Methionyl/Valyl/Leucyl/Isoleucyl-tRNA synthetase anticodon-binding" evidence="10">
    <location>
        <begin position="756"/>
        <end position="843"/>
    </location>
</feature>
<dbReference type="Gene3D" id="1.10.730.10">
    <property type="entry name" value="Isoleucyl-tRNA Synthetase, Domain 1"/>
    <property type="match status" value="2"/>
</dbReference>
<dbReference type="GO" id="GO:0005524">
    <property type="term" value="F:ATP binding"/>
    <property type="evidence" value="ECO:0007669"/>
    <property type="project" value="UniProtKB-KW"/>
</dbReference>
<dbReference type="EMBL" id="MTKT01002214">
    <property type="protein sequence ID" value="OWM81116.1"/>
    <property type="molecule type" value="Genomic_DNA"/>
</dbReference>
<evidence type="ECO:0000313" key="12">
    <source>
        <dbReference type="Proteomes" id="UP000197138"/>
    </source>
</evidence>
<dbReference type="InterPro" id="IPR002300">
    <property type="entry name" value="aa-tRNA-synth_Ia"/>
</dbReference>
<proteinExistence type="inferred from homology"/>
<dbReference type="InterPro" id="IPR033705">
    <property type="entry name" value="Anticodon_Ia_Val"/>
</dbReference>
<sequence length="843" mass="96203">MEENLKQQEKLRQAMSVFGYKEKAPCWTNERVKQEMDLVLSVVKGIRSLSSADLTKKNNECLPAYMYCQTEEVLEIMKTHKLEMVTLTGLSSLEVLLSGRDDAPTKCAFENINEDLNVYLQVNSNLNAEAEHQKIKNKMEKNLNKLALKVLLSGRDDAPTKCAFENINEDLNVYIQVNSNLNAEAEHQKIKNKMEKNLKQEEKLRHAMSVHGKLALKVLLSGRDDAPTKCAFENINEDLNVYIQVNSNLNAEAEHQKIKNKMEKNLKQEEKLRHAMSVHGRNSHEYRVRWGPILNIELLTAKLGVYLHPMVHDARERKMSKSLGNVIDPMEVMSGVTLEGLHKRLEEGNLDPRERTIAKTGLARDFPNGIPECGADALRFALLSYTTKARSAVRFARSKLGGDCIPPEILALETMPFGCEWILSLLNRAIVKTVASLNSYEFSDATKAVYSWWQQLSEVIIVAIKPYYVGDDIFVPERTAAQFVLWLCLDYGLRMLHPFMPFVSEELWHRFPSLEGVERNESIMTSDYPSPVEVLLSGRDDAPTKCAFENINEDLNVYIQVNSNLNAEAEHQKIKNKMEKNLKQEEKLRHAMSVHGRNSHEYRVRWGPILNIELLTAKLGVYLHPMVHDARERKMSKSLGNVIDPMEVMSGVTLEGLHKRLEEGNLHSRERIIAKAGQARYFPNGIPECGADALRFALLSYTTKSEKINLDISRVVGYRRWCDKARSAVRFARSKLGGDYIPPEILALETMPFGCEWILSLLNRAIVKTVASLNSYEFSDATKAVYSWWQQLSEVIIVAIKPYYVDDDTFVPKRTVAQFVLWLCLDYGLRLLHPFMPFVTEEL</sequence>
<dbReference type="CDD" id="cd07962">
    <property type="entry name" value="Anticodon_Ia_Val"/>
    <property type="match status" value="2"/>
</dbReference>
<evidence type="ECO:0000256" key="1">
    <source>
        <dbReference type="ARBA" id="ARBA00005594"/>
    </source>
</evidence>
<dbReference type="SUPFAM" id="SSF47323">
    <property type="entry name" value="Anticodon-binding domain of a subclass of class I aminoacyl-tRNA synthetases"/>
    <property type="match status" value="3"/>
</dbReference>
<dbReference type="SUPFAM" id="SSF52374">
    <property type="entry name" value="Nucleotidylyl transferase"/>
    <property type="match status" value="2"/>
</dbReference>
<dbReference type="GO" id="GO:0005829">
    <property type="term" value="C:cytosol"/>
    <property type="evidence" value="ECO:0007669"/>
    <property type="project" value="TreeGrafter"/>
</dbReference>
<name>A0A218X8W1_PUNGR</name>
<dbReference type="InterPro" id="IPR009080">
    <property type="entry name" value="tRNAsynth_Ia_anticodon-bd"/>
</dbReference>
<dbReference type="PANTHER" id="PTHR11946">
    <property type="entry name" value="VALYL-TRNA SYNTHETASES"/>
    <property type="match status" value="1"/>
</dbReference>
<organism evidence="11 12">
    <name type="scientific">Punica granatum</name>
    <name type="common">Pomegranate</name>
    <dbReference type="NCBI Taxonomy" id="22663"/>
    <lineage>
        <taxon>Eukaryota</taxon>
        <taxon>Viridiplantae</taxon>
        <taxon>Streptophyta</taxon>
        <taxon>Embryophyta</taxon>
        <taxon>Tracheophyta</taxon>
        <taxon>Spermatophyta</taxon>
        <taxon>Magnoliopsida</taxon>
        <taxon>eudicotyledons</taxon>
        <taxon>Gunneridae</taxon>
        <taxon>Pentapetalae</taxon>
        <taxon>rosids</taxon>
        <taxon>malvids</taxon>
        <taxon>Myrtales</taxon>
        <taxon>Lythraceae</taxon>
        <taxon>Punica</taxon>
    </lineage>
</organism>
<comment type="similarity">
    <text evidence="1">Belongs to the class-I aminoacyl-tRNA synthetase family.</text>
</comment>
<feature type="domain" description="Aminoacyl-tRNA synthetase class Ia" evidence="9">
    <location>
        <begin position="305"/>
        <end position="390"/>
    </location>
</feature>
<evidence type="ECO:0000256" key="4">
    <source>
        <dbReference type="ARBA" id="ARBA00022741"/>
    </source>
</evidence>
<dbReference type="GO" id="GO:0006438">
    <property type="term" value="P:valyl-tRNA aminoacylation"/>
    <property type="evidence" value="ECO:0007669"/>
    <property type="project" value="InterPro"/>
</dbReference>
<dbReference type="InterPro" id="IPR013155">
    <property type="entry name" value="M/V/L/I-tRNA-synth_anticd-bd"/>
</dbReference>
<dbReference type="AlphaFoldDB" id="A0A218X8W1"/>
<evidence type="ECO:0000256" key="2">
    <source>
        <dbReference type="ARBA" id="ARBA00013169"/>
    </source>
</evidence>
<feature type="domain" description="Methionyl/Valyl/Leucyl/Isoleucyl-tRNA synthetase anticodon-binding" evidence="10">
    <location>
        <begin position="420"/>
        <end position="571"/>
    </location>
</feature>
<evidence type="ECO:0000259" key="10">
    <source>
        <dbReference type="Pfam" id="PF08264"/>
    </source>
</evidence>
<dbReference type="InterPro" id="IPR002303">
    <property type="entry name" value="Valyl-tRNA_ligase"/>
</dbReference>
<dbReference type="InterPro" id="IPR014729">
    <property type="entry name" value="Rossmann-like_a/b/a_fold"/>
</dbReference>
<protein>
    <recommendedName>
        <fullName evidence="2">valine--tRNA ligase</fullName>
        <ecNumber evidence="2">6.1.1.9</ecNumber>
    </recommendedName>
    <alternativeName>
        <fullName evidence="8">Valyl-tRNA synthetase</fullName>
    </alternativeName>
</protein>
<reference evidence="12" key="1">
    <citation type="journal article" date="2017" name="Plant J.">
        <title>The pomegranate (Punica granatum L.) genome and the genomics of punicalagin biosynthesis.</title>
        <authorList>
            <person name="Qin G."/>
            <person name="Xu C."/>
            <person name="Ming R."/>
            <person name="Tang H."/>
            <person name="Guyot R."/>
            <person name="Kramer E.M."/>
            <person name="Hu Y."/>
            <person name="Yi X."/>
            <person name="Qi Y."/>
            <person name="Xu X."/>
            <person name="Gao Z."/>
            <person name="Pan H."/>
            <person name="Jian J."/>
            <person name="Tian Y."/>
            <person name="Yue Z."/>
            <person name="Xu Y."/>
        </authorList>
    </citation>
    <scope>NUCLEOTIDE SEQUENCE [LARGE SCALE GENOMIC DNA]</scope>
    <source>
        <strain evidence="12">cv. Dabenzi</strain>
    </source>
</reference>
<keyword evidence="3" id="KW-0436">Ligase</keyword>
<dbReference type="Pfam" id="PF00133">
    <property type="entry name" value="tRNA-synt_1"/>
    <property type="match status" value="2"/>
</dbReference>
<keyword evidence="4" id="KW-0547">Nucleotide-binding</keyword>
<evidence type="ECO:0000256" key="7">
    <source>
        <dbReference type="ARBA" id="ARBA00023146"/>
    </source>
</evidence>
<evidence type="ECO:0000256" key="6">
    <source>
        <dbReference type="ARBA" id="ARBA00022917"/>
    </source>
</evidence>
<accession>A0A218X8W1</accession>
<dbReference type="Gene3D" id="3.40.50.620">
    <property type="entry name" value="HUPs"/>
    <property type="match status" value="2"/>
</dbReference>
<keyword evidence="6" id="KW-0648">Protein biosynthesis</keyword>
<keyword evidence="7" id="KW-0030">Aminoacyl-tRNA synthetase</keyword>
<comment type="caution">
    <text evidence="11">The sequence shown here is derived from an EMBL/GenBank/DDBJ whole genome shotgun (WGS) entry which is preliminary data.</text>
</comment>
<gene>
    <name evidence="11" type="ORF">CDL15_Pgr007147</name>
</gene>
<feature type="domain" description="Aminoacyl-tRNA synthetase class Ia" evidence="9">
    <location>
        <begin position="621"/>
        <end position="711"/>
    </location>
</feature>
<dbReference type="Proteomes" id="UP000197138">
    <property type="component" value="Unassembled WGS sequence"/>
</dbReference>
<dbReference type="Pfam" id="PF08264">
    <property type="entry name" value="Anticodon_1"/>
    <property type="match status" value="2"/>
</dbReference>
<evidence type="ECO:0000256" key="3">
    <source>
        <dbReference type="ARBA" id="ARBA00022598"/>
    </source>
</evidence>
<keyword evidence="5" id="KW-0067">ATP-binding</keyword>
<evidence type="ECO:0000259" key="9">
    <source>
        <dbReference type="Pfam" id="PF00133"/>
    </source>
</evidence>
<evidence type="ECO:0000256" key="8">
    <source>
        <dbReference type="ARBA" id="ARBA00029936"/>
    </source>
</evidence>
<evidence type="ECO:0000313" key="11">
    <source>
        <dbReference type="EMBL" id="OWM81116.1"/>
    </source>
</evidence>
<dbReference type="PANTHER" id="PTHR11946:SF109">
    <property type="entry name" value="VALINE--TRNA LIGASE"/>
    <property type="match status" value="1"/>
</dbReference>
<evidence type="ECO:0000256" key="5">
    <source>
        <dbReference type="ARBA" id="ARBA00022840"/>
    </source>
</evidence>
<dbReference type="EC" id="6.1.1.9" evidence="2"/>